<sequence>MTRYLRLCLLLVISLALPLSGMAGVRVSTEPCPMETSGKTAMMDGMGPDCCQDAKNGTSEHGKLCKPGQECKTGNMLQVSVVKTPVTLSLPVVISFSGDLSPVQAPSGVWRPPRV</sequence>
<proteinExistence type="predicted"/>
<gene>
    <name evidence="2" type="ORF">HX876_26005</name>
</gene>
<name>A0A7Y7YG11_9PSED</name>
<dbReference type="Proteomes" id="UP000520592">
    <property type="component" value="Unassembled WGS sequence"/>
</dbReference>
<evidence type="ECO:0000256" key="1">
    <source>
        <dbReference type="SAM" id="SignalP"/>
    </source>
</evidence>
<evidence type="ECO:0000313" key="3">
    <source>
        <dbReference type="Proteomes" id="UP000520592"/>
    </source>
</evidence>
<accession>A0A7Y7YG11</accession>
<reference evidence="2 3" key="1">
    <citation type="submission" date="2020-04" db="EMBL/GenBank/DDBJ databases">
        <title>Molecular characterization of pseudomonads from Agaricus bisporus reveal novel blotch 2 pathogens in Western Europe.</title>
        <authorList>
            <person name="Taparia T."/>
            <person name="Krijger M."/>
            <person name="Haynes E."/>
            <person name="Elpinstone J.G."/>
            <person name="Noble R."/>
            <person name="Van Der Wolf J."/>
        </authorList>
    </citation>
    <scope>NUCLEOTIDE SEQUENCE [LARGE SCALE GENOMIC DNA]</scope>
    <source>
        <strain evidence="2 3">IPO3737</strain>
    </source>
</reference>
<organism evidence="2 3">
    <name type="scientific">Pseudomonas gingeri</name>
    <dbReference type="NCBI Taxonomy" id="117681"/>
    <lineage>
        <taxon>Bacteria</taxon>
        <taxon>Pseudomonadati</taxon>
        <taxon>Pseudomonadota</taxon>
        <taxon>Gammaproteobacteria</taxon>
        <taxon>Pseudomonadales</taxon>
        <taxon>Pseudomonadaceae</taxon>
        <taxon>Pseudomonas</taxon>
    </lineage>
</organism>
<keyword evidence="1" id="KW-0732">Signal</keyword>
<protein>
    <submittedName>
        <fullName evidence="2">Uncharacterized protein</fullName>
    </submittedName>
</protein>
<feature type="chain" id="PRO_5031365220" evidence="1">
    <location>
        <begin position="24"/>
        <end position="115"/>
    </location>
</feature>
<feature type="signal peptide" evidence="1">
    <location>
        <begin position="1"/>
        <end position="23"/>
    </location>
</feature>
<evidence type="ECO:0000313" key="2">
    <source>
        <dbReference type="EMBL" id="NWC35829.1"/>
    </source>
</evidence>
<dbReference type="EMBL" id="JACAQD010000035">
    <property type="protein sequence ID" value="NWC35829.1"/>
    <property type="molecule type" value="Genomic_DNA"/>
</dbReference>
<comment type="caution">
    <text evidence="2">The sequence shown here is derived from an EMBL/GenBank/DDBJ whole genome shotgun (WGS) entry which is preliminary data.</text>
</comment>
<dbReference type="RefSeq" id="WP_177063104.1">
    <property type="nucleotide sequence ID" value="NZ_JACAPS010000055.1"/>
</dbReference>
<dbReference type="AlphaFoldDB" id="A0A7Y7YG11"/>